<dbReference type="InterPro" id="IPR035919">
    <property type="entry name" value="EAL_sf"/>
</dbReference>
<accession>A0A1G9W3E2</accession>
<dbReference type="Proteomes" id="UP000199309">
    <property type="component" value="Unassembled WGS sequence"/>
</dbReference>
<gene>
    <name evidence="2" type="ORF">SAMN05660299_01547</name>
</gene>
<sequence length="150" mass="16983">MIFQIIQETGVPSTNIGIEITEDACMTSFLSMEKVVDKLEQITTAGIHLAMDDFGTGYSSLTLLNQLPFDTIKIDKSFIDKIGTTYKEEQLVASIIQMVHFLDKKIVAEGVETEQQLAFLRDKRCDIIQGYLYSKPLREKEAIAFLARRL</sequence>
<dbReference type="InterPro" id="IPR001633">
    <property type="entry name" value="EAL_dom"/>
</dbReference>
<dbReference type="PROSITE" id="PS50883">
    <property type="entry name" value="EAL"/>
    <property type="match status" value="1"/>
</dbReference>
<reference evidence="2 3" key="1">
    <citation type="submission" date="2016-10" db="EMBL/GenBank/DDBJ databases">
        <authorList>
            <person name="de Groot N.N."/>
        </authorList>
    </citation>
    <scope>NUCLEOTIDE SEQUENCE [LARGE SCALE GENOMIC DNA]</scope>
    <source>
        <strain evidence="2 3">DSM 16981</strain>
    </source>
</reference>
<dbReference type="GO" id="GO:0071111">
    <property type="term" value="F:cyclic-guanylate-specific phosphodiesterase activity"/>
    <property type="evidence" value="ECO:0007669"/>
    <property type="project" value="InterPro"/>
</dbReference>
<organism evidence="2 3">
    <name type="scientific">Megasphaera paucivorans</name>
    <dbReference type="NCBI Taxonomy" id="349095"/>
    <lineage>
        <taxon>Bacteria</taxon>
        <taxon>Bacillati</taxon>
        <taxon>Bacillota</taxon>
        <taxon>Negativicutes</taxon>
        <taxon>Veillonellales</taxon>
        <taxon>Veillonellaceae</taxon>
        <taxon>Megasphaera</taxon>
    </lineage>
</organism>
<dbReference type="AlphaFoldDB" id="A0A1G9W3E2"/>
<dbReference type="InterPro" id="IPR050706">
    <property type="entry name" value="Cyclic-di-GMP_PDE-like"/>
</dbReference>
<protein>
    <submittedName>
        <fullName evidence="2">EAL domain-containing protein</fullName>
    </submittedName>
</protein>
<feature type="domain" description="EAL" evidence="1">
    <location>
        <begin position="1"/>
        <end position="150"/>
    </location>
</feature>
<dbReference type="EMBL" id="FNHQ01000013">
    <property type="protein sequence ID" value="SDM79039.1"/>
    <property type="molecule type" value="Genomic_DNA"/>
</dbReference>
<evidence type="ECO:0000259" key="1">
    <source>
        <dbReference type="PROSITE" id="PS50883"/>
    </source>
</evidence>
<dbReference type="STRING" id="349095.SAMN05660299_01547"/>
<dbReference type="Gene3D" id="3.20.20.450">
    <property type="entry name" value="EAL domain"/>
    <property type="match status" value="1"/>
</dbReference>
<dbReference type="SMART" id="SM00052">
    <property type="entry name" value="EAL"/>
    <property type="match status" value="1"/>
</dbReference>
<dbReference type="SUPFAM" id="SSF141868">
    <property type="entry name" value="EAL domain-like"/>
    <property type="match status" value="1"/>
</dbReference>
<dbReference type="PANTHER" id="PTHR33121:SF71">
    <property type="entry name" value="OXYGEN SENSOR PROTEIN DOSP"/>
    <property type="match status" value="1"/>
</dbReference>
<keyword evidence="3" id="KW-1185">Reference proteome</keyword>
<dbReference type="CDD" id="cd01948">
    <property type="entry name" value="EAL"/>
    <property type="match status" value="1"/>
</dbReference>
<dbReference type="Pfam" id="PF00563">
    <property type="entry name" value="EAL"/>
    <property type="match status" value="1"/>
</dbReference>
<proteinExistence type="predicted"/>
<evidence type="ECO:0000313" key="3">
    <source>
        <dbReference type="Proteomes" id="UP000199309"/>
    </source>
</evidence>
<evidence type="ECO:0000313" key="2">
    <source>
        <dbReference type="EMBL" id="SDM79039.1"/>
    </source>
</evidence>
<name>A0A1G9W3E2_9FIRM</name>
<dbReference type="PANTHER" id="PTHR33121">
    <property type="entry name" value="CYCLIC DI-GMP PHOSPHODIESTERASE PDEF"/>
    <property type="match status" value="1"/>
</dbReference>